<organism evidence="2 3">
    <name type="scientific">Lithohypha guttulata</name>
    <dbReference type="NCBI Taxonomy" id="1690604"/>
    <lineage>
        <taxon>Eukaryota</taxon>
        <taxon>Fungi</taxon>
        <taxon>Dikarya</taxon>
        <taxon>Ascomycota</taxon>
        <taxon>Pezizomycotina</taxon>
        <taxon>Eurotiomycetes</taxon>
        <taxon>Chaetothyriomycetidae</taxon>
        <taxon>Chaetothyriales</taxon>
        <taxon>Trichomeriaceae</taxon>
        <taxon>Lithohypha</taxon>
    </lineage>
</organism>
<sequence>MALRIQALGFDEDSLASAMPVLKSLKCLDDDLLTRLELRNKQLSGEKARSSLSRIIDISRSMDEFYSPSQVKQCIRDLGTLMANLLPSEDFILEELSQTCRDSLGSQLAMTVGILGVSAEMKGDLVQSNSVPTLSHILSQEESSSDRRFDLQYDGSARRSPVRAEERPTVGTPLMEAVYSTTQPSGREPALMVQDTIKHDLLDDETW</sequence>
<feature type="region of interest" description="Disordered" evidence="1">
    <location>
        <begin position="145"/>
        <end position="168"/>
    </location>
</feature>
<evidence type="ECO:0000313" key="2">
    <source>
        <dbReference type="EMBL" id="KAK5083109.1"/>
    </source>
</evidence>
<proteinExistence type="predicted"/>
<comment type="caution">
    <text evidence="2">The sequence shown here is derived from an EMBL/GenBank/DDBJ whole genome shotgun (WGS) entry which is preliminary data.</text>
</comment>
<evidence type="ECO:0000256" key="1">
    <source>
        <dbReference type="SAM" id="MobiDB-lite"/>
    </source>
</evidence>
<keyword evidence="3" id="KW-1185">Reference proteome</keyword>
<gene>
    <name evidence="2" type="ORF">LTR05_006992</name>
</gene>
<evidence type="ECO:0000313" key="3">
    <source>
        <dbReference type="Proteomes" id="UP001309876"/>
    </source>
</evidence>
<dbReference type="Proteomes" id="UP001309876">
    <property type="component" value="Unassembled WGS sequence"/>
</dbReference>
<name>A0AAN7Y9H8_9EURO</name>
<dbReference type="EMBL" id="JAVRRJ010000007">
    <property type="protein sequence ID" value="KAK5083109.1"/>
    <property type="molecule type" value="Genomic_DNA"/>
</dbReference>
<accession>A0AAN7Y9H8</accession>
<protein>
    <submittedName>
        <fullName evidence="2">Uncharacterized protein</fullName>
    </submittedName>
</protein>
<dbReference type="AlphaFoldDB" id="A0AAN7Y9H8"/>
<reference evidence="2 3" key="1">
    <citation type="submission" date="2023-08" db="EMBL/GenBank/DDBJ databases">
        <title>Black Yeasts Isolated from many extreme environments.</title>
        <authorList>
            <person name="Coleine C."/>
            <person name="Stajich J.E."/>
            <person name="Selbmann L."/>
        </authorList>
    </citation>
    <scope>NUCLEOTIDE SEQUENCE [LARGE SCALE GENOMIC DNA]</scope>
    <source>
        <strain evidence="2 3">CCFEE 5910</strain>
    </source>
</reference>